<dbReference type="AlphaFoldDB" id="A0A8J3F1Q4"/>
<accession>A0A8J3F1Q4</accession>
<gene>
    <name evidence="2" type="ORF">GCM10008066_20750</name>
</gene>
<proteinExistence type="predicted"/>
<feature type="region of interest" description="Disordered" evidence="1">
    <location>
        <begin position="50"/>
        <end position="72"/>
    </location>
</feature>
<dbReference type="Proteomes" id="UP000642180">
    <property type="component" value="Unassembled WGS sequence"/>
</dbReference>
<keyword evidence="3" id="KW-1185">Reference proteome</keyword>
<dbReference type="EMBL" id="BMDI01000002">
    <property type="protein sequence ID" value="GGI19782.1"/>
    <property type="molecule type" value="Genomic_DNA"/>
</dbReference>
<evidence type="ECO:0000313" key="2">
    <source>
        <dbReference type="EMBL" id="GGI19782.1"/>
    </source>
</evidence>
<evidence type="ECO:0000313" key="3">
    <source>
        <dbReference type="Proteomes" id="UP000642180"/>
    </source>
</evidence>
<evidence type="ECO:0008006" key="4">
    <source>
        <dbReference type="Google" id="ProtNLM"/>
    </source>
</evidence>
<name>A0A8J3F1Q4_9BURK</name>
<reference evidence="3" key="1">
    <citation type="journal article" date="2019" name="Int. J. Syst. Evol. Microbiol.">
        <title>The Global Catalogue of Microorganisms (GCM) 10K type strain sequencing project: providing services to taxonomists for standard genome sequencing and annotation.</title>
        <authorList>
            <consortium name="The Broad Institute Genomics Platform"/>
            <consortium name="The Broad Institute Genome Sequencing Center for Infectious Disease"/>
            <person name="Wu L."/>
            <person name="Ma J."/>
        </authorList>
    </citation>
    <scope>NUCLEOTIDE SEQUENCE [LARGE SCALE GENOMIC DNA]</scope>
    <source>
        <strain evidence="3">CCM 2767</strain>
    </source>
</reference>
<protein>
    <recommendedName>
        <fullName evidence="4">SPOR domain-containing protein</fullName>
    </recommendedName>
</protein>
<comment type="caution">
    <text evidence="2">The sequence shown here is derived from an EMBL/GenBank/DDBJ whole genome shotgun (WGS) entry which is preliminary data.</text>
</comment>
<dbReference type="RefSeq" id="WP_188381287.1">
    <property type="nucleotide sequence ID" value="NZ_BMDI01000002.1"/>
</dbReference>
<organism evidence="2 3">
    <name type="scientific">Oxalicibacterium faecigallinarum</name>
    <dbReference type="NCBI Taxonomy" id="573741"/>
    <lineage>
        <taxon>Bacteria</taxon>
        <taxon>Pseudomonadati</taxon>
        <taxon>Pseudomonadota</taxon>
        <taxon>Betaproteobacteria</taxon>
        <taxon>Burkholderiales</taxon>
        <taxon>Oxalobacteraceae</taxon>
        <taxon>Oxalicibacterium</taxon>
    </lineage>
</organism>
<evidence type="ECO:0000256" key="1">
    <source>
        <dbReference type="SAM" id="MobiDB-lite"/>
    </source>
</evidence>
<sequence length="239" mass="26182">MLKILFGLLLVINGGLLAYQQGWFEGVKKNHEPTRLSQQLHPERLTIIAPTPPVQKTEVPATDAPAEPGPEAVTAAPTAANAATPSAVVACTEIGTFDTAEAQRFESRLASLALGERLVRREVQDNMRHIVYIPPLGNKDAADRKGSELTKLGVTDYFVIQDNSPLQWGISLGVFRTEESARNHLAALTQKGVRTARVGMHGTGAVRVAFQLRSMDAPLKQNIDRIKEAFPRQQWRECA</sequence>